<dbReference type="InterPro" id="IPR017969">
    <property type="entry name" value="Heavy-metal-associated_CS"/>
</dbReference>
<dbReference type="GO" id="GO:0009626">
    <property type="term" value="P:plant-type hypersensitive response"/>
    <property type="evidence" value="ECO:0007669"/>
    <property type="project" value="UniProtKB-KW"/>
</dbReference>
<evidence type="ECO:0000313" key="7">
    <source>
        <dbReference type="Proteomes" id="UP000015453"/>
    </source>
</evidence>
<dbReference type="PANTHER" id="PTHR46594">
    <property type="entry name" value="P-TYPE CATION-TRANSPORTING ATPASE"/>
    <property type="match status" value="1"/>
</dbReference>
<dbReference type="PANTHER" id="PTHR46594:SF4">
    <property type="entry name" value="P-TYPE CATION-TRANSPORTING ATPASE"/>
    <property type="match status" value="1"/>
</dbReference>
<proteinExistence type="inferred from homology"/>
<evidence type="ECO:0000313" key="6">
    <source>
        <dbReference type="EMBL" id="EPS64278.1"/>
    </source>
</evidence>
<feature type="non-terminal residue" evidence="6">
    <location>
        <position position="192"/>
    </location>
</feature>
<protein>
    <recommendedName>
        <fullName evidence="5">HMA domain-containing protein</fullName>
    </recommendedName>
</protein>
<evidence type="ECO:0000256" key="3">
    <source>
        <dbReference type="ARBA" id="ARBA00022723"/>
    </source>
</evidence>
<dbReference type="GO" id="GO:0016020">
    <property type="term" value="C:membrane"/>
    <property type="evidence" value="ECO:0007669"/>
    <property type="project" value="UniProtKB-SubCell"/>
</dbReference>
<reference evidence="6 7" key="1">
    <citation type="journal article" date="2013" name="BMC Genomics">
        <title>The miniature genome of a carnivorous plant Genlisea aurea contains a low number of genes and short non-coding sequences.</title>
        <authorList>
            <person name="Leushkin E.V."/>
            <person name="Sutormin R.A."/>
            <person name="Nabieva E.R."/>
            <person name="Penin A.A."/>
            <person name="Kondrashov A.S."/>
            <person name="Logacheva M.D."/>
        </authorList>
    </citation>
    <scope>NUCLEOTIDE SEQUENCE [LARGE SCALE GENOMIC DNA]</scope>
</reference>
<feature type="domain" description="HMA" evidence="5">
    <location>
        <begin position="105"/>
        <end position="171"/>
    </location>
</feature>
<evidence type="ECO:0000256" key="1">
    <source>
        <dbReference type="ARBA" id="ARBA00004170"/>
    </source>
</evidence>
<dbReference type="EMBL" id="AUSU01004929">
    <property type="protein sequence ID" value="EPS64278.1"/>
    <property type="molecule type" value="Genomic_DNA"/>
</dbReference>
<dbReference type="PRINTS" id="PR00942">
    <property type="entry name" value="CUATPASEI"/>
</dbReference>
<comment type="subcellular location">
    <subcellularLocation>
        <location evidence="1">Membrane</location>
        <topology evidence="1">Peripheral membrane protein</topology>
    </subcellularLocation>
</comment>
<dbReference type="InterPro" id="IPR006121">
    <property type="entry name" value="HMA_dom"/>
</dbReference>
<dbReference type="SUPFAM" id="SSF55008">
    <property type="entry name" value="HMA, heavy metal-associated domain"/>
    <property type="match status" value="2"/>
</dbReference>
<keyword evidence="4" id="KW-0186">Copper</keyword>
<dbReference type="FunFam" id="3.30.70.100:FF:000001">
    <property type="entry name" value="ATPase copper transporting beta"/>
    <property type="match status" value="1"/>
</dbReference>
<dbReference type="NCBIfam" id="TIGR00003">
    <property type="entry name" value="copper ion binding protein"/>
    <property type="match status" value="2"/>
</dbReference>
<dbReference type="PROSITE" id="PS50846">
    <property type="entry name" value="HMA_2"/>
    <property type="match status" value="2"/>
</dbReference>
<evidence type="ECO:0000259" key="5">
    <source>
        <dbReference type="PROSITE" id="PS50846"/>
    </source>
</evidence>
<keyword evidence="3" id="KW-0479">Metal-binding</keyword>
<dbReference type="Pfam" id="PF00403">
    <property type="entry name" value="HMA"/>
    <property type="match status" value="2"/>
</dbReference>
<dbReference type="CDD" id="cd00371">
    <property type="entry name" value="HMA"/>
    <property type="match status" value="2"/>
</dbReference>
<comment type="caution">
    <text evidence="6">The sequence shown here is derived from an EMBL/GenBank/DDBJ whole genome shotgun (WGS) entry which is preliminary data.</text>
</comment>
<dbReference type="Proteomes" id="UP000015453">
    <property type="component" value="Unassembled WGS sequence"/>
</dbReference>
<accession>S8DMR0</accession>
<gene>
    <name evidence="6" type="ORF">M569_10504</name>
</gene>
<dbReference type="AlphaFoldDB" id="S8DMR0"/>
<dbReference type="OrthoDB" id="432719at2759"/>
<organism evidence="6 7">
    <name type="scientific">Genlisea aurea</name>
    <dbReference type="NCBI Taxonomy" id="192259"/>
    <lineage>
        <taxon>Eukaryota</taxon>
        <taxon>Viridiplantae</taxon>
        <taxon>Streptophyta</taxon>
        <taxon>Embryophyta</taxon>
        <taxon>Tracheophyta</taxon>
        <taxon>Spermatophyta</taxon>
        <taxon>Magnoliopsida</taxon>
        <taxon>eudicotyledons</taxon>
        <taxon>Gunneridae</taxon>
        <taxon>Pentapetalae</taxon>
        <taxon>asterids</taxon>
        <taxon>lamiids</taxon>
        <taxon>Lamiales</taxon>
        <taxon>Lentibulariaceae</taxon>
        <taxon>Genlisea</taxon>
    </lineage>
</organism>
<sequence length="192" mass="20843">MGLLRSVKKGKPPPDDEEKCMKGLEAKALFCVTGMTCSACSSAVEKAVARLPGINRVAVDVLSGRALVIFSPAFVHEEEIMEAIEDSGFEARLIPDETTQKSSSQVCQIHVEDLNCAACSEALETHVESLPGVKQALVSIPKKQLLLHFDRTVLTAQRILESIQDVGFDATLLDVDADRSIVHLHVPDLHSQ</sequence>
<dbReference type="GO" id="GO:0005507">
    <property type="term" value="F:copper ion binding"/>
    <property type="evidence" value="ECO:0007669"/>
    <property type="project" value="InterPro"/>
</dbReference>
<dbReference type="FunFam" id="3.30.70.100:FF:000033">
    <property type="entry name" value="Copper-transporting ATPase HMA5"/>
    <property type="match status" value="1"/>
</dbReference>
<feature type="domain" description="HMA" evidence="5">
    <location>
        <begin position="26"/>
        <end position="92"/>
    </location>
</feature>
<keyword evidence="7" id="KW-1185">Reference proteome</keyword>
<name>S8DMR0_9LAMI</name>
<dbReference type="InterPro" id="IPR006122">
    <property type="entry name" value="HMA_Cu_ion-bd"/>
</dbReference>
<comment type="similarity">
    <text evidence="2">Belongs to the cation transport ATPase (P-type) (TC 3.A.3) family. Type IB subfamily.</text>
</comment>
<dbReference type="PROSITE" id="PS01047">
    <property type="entry name" value="HMA_1"/>
    <property type="match status" value="1"/>
</dbReference>
<dbReference type="InterPro" id="IPR036163">
    <property type="entry name" value="HMA_dom_sf"/>
</dbReference>
<evidence type="ECO:0000256" key="2">
    <source>
        <dbReference type="ARBA" id="ARBA00006024"/>
    </source>
</evidence>
<dbReference type="Gene3D" id="3.30.70.100">
    <property type="match status" value="2"/>
</dbReference>
<evidence type="ECO:0000256" key="4">
    <source>
        <dbReference type="ARBA" id="ARBA00023008"/>
    </source>
</evidence>